<dbReference type="AlphaFoldDB" id="A0A6P2D8E5"/>
<gene>
    <name evidence="1" type="ORF">SOIL9_11120</name>
</gene>
<sequence>MSDAITTLGSGVDGSVRRIEYAYDGQGNTYLVTAYNAASGGSVVNQIQRAYNGLGQLTTEWQSHSGAVNTSSSPSVQYTYSEMTGVGIPSSEPARDELAALTKGYRPAR</sequence>
<evidence type="ECO:0000313" key="2">
    <source>
        <dbReference type="Proteomes" id="UP000464178"/>
    </source>
</evidence>
<dbReference type="Proteomes" id="UP000464178">
    <property type="component" value="Chromosome"/>
</dbReference>
<name>A0A6P2D8E5_9BACT</name>
<organism evidence="1 2">
    <name type="scientific">Gemmata massiliana</name>
    <dbReference type="NCBI Taxonomy" id="1210884"/>
    <lineage>
        <taxon>Bacteria</taxon>
        <taxon>Pseudomonadati</taxon>
        <taxon>Planctomycetota</taxon>
        <taxon>Planctomycetia</taxon>
        <taxon>Gemmatales</taxon>
        <taxon>Gemmataceae</taxon>
        <taxon>Gemmata</taxon>
    </lineage>
</organism>
<protein>
    <submittedName>
        <fullName evidence="1">Rhs repeat-associated core domain-containing protein: YD repeat protein</fullName>
    </submittedName>
</protein>
<proteinExistence type="predicted"/>
<reference evidence="1 2" key="1">
    <citation type="submission" date="2019-05" db="EMBL/GenBank/DDBJ databases">
        <authorList>
            <consortium name="Science for Life Laboratories"/>
        </authorList>
    </citation>
    <scope>NUCLEOTIDE SEQUENCE [LARGE SCALE GENOMIC DNA]</scope>
    <source>
        <strain evidence="1">Soil9</strain>
    </source>
</reference>
<evidence type="ECO:0000313" key="1">
    <source>
        <dbReference type="EMBL" id="VTR96655.1"/>
    </source>
</evidence>
<keyword evidence="2" id="KW-1185">Reference proteome</keyword>
<dbReference type="KEGG" id="gms:SOIL9_11120"/>
<dbReference type="EMBL" id="LR593886">
    <property type="protein sequence ID" value="VTR96655.1"/>
    <property type="molecule type" value="Genomic_DNA"/>
</dbReference>
<accession>A0A6P2D8E5</accession>